<evidence type="ECO:0000259" key="13">
    <source>
        <dbReference type="PROSITE" id="PS51384"/>
    </source>
</evidence>
<keyword evidence="7" id="KW-0249">Electron transport</keyword>
<keyword evidence="15" id="KW-1185">Reference proteome</keyword>
<dbReference type="GO" id="GO:0006221">
    <property type="term" value="P:pyrimidine nucleotide biosynthetic process"/>
    <property type="evidence" value="ECO:0007669"/>
    <property type="project" value="InterPro"/>
</dbReference>
<dbReference type="Gene3D" id="2.10.240.10">
    <property type="entry name" value="Dihydroorotate dehydrogenase, electron transfer subunit"/>
    <property type="match status" value="1"/>
</dbReference>
<evidence type="ECO:0000256" key="3">
    <source>
        <dbReference type="ARBA" id="ARBA00022630"/>
    </source>
</evidence>
<dbReference type="EMBL" id="AP019367">
    <property type="protein sequence ID" value="BBH50150.1"/>
    <property type="molecule type" value="Genomic_DNA"/>
</dbReference>
<sequence length="264" mass="27047">MALPTPSPARIHDFTVVSNEPVAEGVYRLTIEAPRLAAALEPGQFMSFEVPGDTRQLIRIPLSYSSADAEAGTVTTYYAVVGDGTRRLSAMGAGSTSTVLGPGGHGWRMDKGAKRVLVVAGGIGITPVIAAARFAADNGAEVDAVVGALTAAKICGTDELGPLCGEVRLTTDDGTAGTKGFVTAEVEPMLATGAYDLVLTCGPEPMMRAVAAIAEAAGVTCEVSVERMMTCGFGACNTCNVETVYGMMGACMAGPVFDSKVVAW</sequence>
<dbReference type="InterPro" id="IPR039261">
    <property type="entry name" value="FNR_nucleotide-bd"/>
</dbReference>
<organism evidence="14 15">
    <name type="scientific">Parolsenella catena</name>
    <dbReference type="NCBI Taxonomy" id="2003188"/>
    <lineage>
        <taxon>Bacteria</taxon>
        <taxon>Bacillati</taxon>
        <taxon>Actinomycetota</taxon>
        <taxon>Coriobacteriia</taxon>
        <taxon>Coriobacteriales</taxon>
        <taxon>Atopobiaceae</taxon>
        <taxon>Parolsenella</taxon>
    </lineage>
</organism>
<dbReference type="KEGG" id="pcat:Pcatena_07370"/>
<dbReference type="PIRSF" id="PIRSF006816">
    <property type="entry name" value="Cyc3_hyd_g"/>
    <property type="match status" value="1"/>
</dbReference>
<evidence type="ECO:0000256" key="1">
    <source>
        <dbReference type="ARBA" id="ARBA00006422"/>
    </source>
</evidence>
<name>A0A3G9K9W3_9ACTN</name>
<dbReference type="GO" id="GO:0046872">
    <property type="term" value="F:metal ion binding"/>
    <property type="evidence" value="ECO:0007669"/>
    <property type="project" value="UniProtKB-KW"/>
</dbReference>
<evidence type="ECO:0000256" key="4">
    <source>
        <dbReference type="ARBA" id="ARBA00022714"/>
    </source>
</evidence>
<dbReference type="GO" id="GO:0016491">
    <property type="term" value="F:oxidoreductase activity"/>
    <property type="evidence" value="ECO:0007669"/>
    <property type="project" value="InterPro"/>
</dbReference>
<gene>
    <name evidence="14" type="primary">ubiB_3</name>
    <name evidence="14" type="ORF">Pcatena_07370</name>
</gene>
<dbReference type="SUPFAM" id="SSF63380">
    <property type="entry name" value="Riboflavin synthase domain-like"/>
    <property type="match status" value="1"/>
</dbReference>
<dbReference type="PROSITE" id="PS51384">
    <property type="entry name" value="FAD_FR"/>
    <property type="match status" value="1"/>
</dbReference>
<comment type="cofactor">
    <cofactor evidence="11">
        <name>FAD</name>
        <dbReference type="ChEBI" id="CHEBI:57692"/>
    </cofactor>
    <text evidence="11">Binds 1 FAD per subunit.</text>
</comment>
<evidence type="ECO:0000256" key="8">
    <source>
        <dbReference type="ARBA" id="ARBA00023004"/>
    </source>
</evidence>
<protein>
    <submittedName>
        <fullName evidence="14">Dihydroorotate dehydrogenase</fullName>
    </submittedName>
</protein>
<evidence type="ECO:0000256" key="12">
    <source>
        <dbReference type="PIRSR" id="PIRSR006816-2"/>
    </source>
</evidence>
<dbReference type="PANTHER" id="PTHR43513">
    <property type="entry name" value="DIHYDROOROTATE DEHYDROGENASE B (NAD(+)), ELECTRON TRANSFER SUBUNIT"/>
    <property type="match status" value="1"/>
</dbReference>
<keyword evidence="2" id="KW-0813">Transport</keyword>
<dbReference type="GeneID" id="88848864"/>
<keyword evidence="6 11" id="KW-0274">FAD</keyword>
<dbReference type="RefSeq" id="WP_232619898.1">
    <property type="nucleotide sequence ID" value="NZ_AP019367.1"/>
</dbReference>
<evidence type="ECO:0000256" key="10">
    <source>
        <dbReference type="ARBA" id="ARBA00034078"/>
    </source>
</evidence>
<evidence type="ECO:0000313" key="14">
    <source>
        <dbReference type="EMBL" id="BBH50150.1"/>
    </source>
</evidence>
<keyword evidence="3 11" id="KW-0285">Flavoprotein</keyword>
<accession>A0A3G9K9W3</accession>
<evidence type="ECO:0000256" key="9">
    <source>
        <dbReference type="ARBA" id="ARBA00023014"/>
    </source>
</evidence>
<feature type="binding site" evidence="12">
    <location>
        <position position="231"/>
    </location>
    <ligand>
        <name>[2Fe-2S] cluster</name>
        <dbReference type="ChEBI" id="CHEBI:190135"/>
    </ligand>
</feature>
<feature type="domain" description="FAD-binding FR-type" evidence="13">
    <location>
        <begin position="9"/>
        <end position="109"/>
    </location>
</feature>
<evidence type="ECO:0000256" key="5">
    <source>
        <dbReference type="ARBA" id="ARBA00022723"/>
    </source>
</evidence>
<feature type="binding site" evidence="12">
    <location>
        <position position="236"/>
    </location>
    <ligand>
        <name>[2Fe-2S] cluster</name>
        <dbReference type="ChEBI" id="CHEBI:190135"/>
    </ligand>
</feature>
<reference evidence="15" key="1">
    <citation type="submission" date="2018-11" db="EMBL/GenBank/DDBJ databases">
        <title>Comparative genomics of Parolsenella catena and Libanicoccus massiliensis: Reclassification of Libanicoccus massiliensis as Parolsenella massiliensis comb. nov.</title>
        <authorList>
            <person name="Sakamoto M."/>
            <person name="Ikeyama N."/>
            <person name="Murakami T."/>
            <person name="Mori H."/>
            <person name="Yuki M."/>
            <person name="Ohkuma M."/>
        </authorList>
    </citation>
    <scope>NUCLEOTIDE SEQUENCE [LARGE SCALE GENOMIC DNA]</scope>
    <source>
        <strain evidence="15">JCM 31932</strain>
    </source>
</reference>
<evidence type="ECO:0000256" key="2">
    <source>
        <dbReference type="ARBA" id="ARBA00022448"/>
    </source>
</evidence>
<dbReference type="SUPFAM" id="SSF52343">
    <property type="entry name" value="Ferredoxin reductase-like, C-terminal NADP-linked domain"/>
    <property type="match status" value="1"/>
</dbReference>
<keyword evidence="9 12" id="KW-0411">Iron-sulfur</keyword>
<dbReference type="Proteomes" id="UP000273154">
    <property type="component" value="Chromosome"/>
</dbReference>
<dbReference type="InterPro" id="IPR050353">
    <property type="entry name" value="PyrK_electron_transfer"/>
</dbReference>
<keyword evidence="4 12" id="KW-0001">2Fe-2S</keyword>
<dbReference type="Pfam" id="PF10418">
    <property type="entry name" value="DHODB_Fe-S_bind"/>
    <property type="match status" value="1"/>
</dbReference>
<evidence type="ECO:0000256" key="7">
    <source>
        <dbReference type="ARBA" id="ARBA00022982"/>
    </source>
</evidence>
<dbReference type="InterPro" id="IPR012165">
    <property type="entry name" value="Cyt_c3_hydrogenase_gsu"/>
</dbReference>
<dbReference type="Gene3D" id="2.40.30.10">
    <property type="entry name" value="Translation factors"/>
    <property type="match status" value="1"/>
</dbReference>
<dbReference type="InterPro" id="IPR017927">
    <property type="entry name" value="FAD-bd_FR_type"/>
</dbReference>
<dbReference type="AlphaFoldDB" id="A0A3G9K9W3"/>
<feature type="binding site" evidence="12">
    <location>
        <position position="251"/>
    </location>
    <ligand>
        <name>[2Fe-2S] cluster</name>
        <dbReference type="ChEBI" id="CHEBI:190135"/>
    </ligand>
</feature>
<feature type="binding site" evidence="11">
    <location>
        <begin position="84"/>
        <end position="85"/>
    </location>
    <ligand>
        <name>FAD</name>
        <dbReference type="ChEBI" id="CHEBI:57692"/>
    </ligand>
</feature>
<evidence type="ECO:0000313" key="15">
    <source>
        <dbReference type="Proteomes" id="UP000273154"/>
    </source>
</evidence>
<keyword evidence="5 12" id="KW-0479">Metal-binding</keyword>
<dbReference type="InterPro" id="IPR001433">
    <property type="entry name" value="OxRdtase_FAD/NAD-bd"/>
</dbReference>
<comment type="cofactor">
    <cofactor evidence="10">
        <name>[2Fe-2S] cluster</name>
        <dbReference type="ChEBI" id="CHEBI:190135"/>
    </cofactor>
</comment>
<dbReference type="InterPro" id="IPR019480">
    <property type="entry name" value="Dihydroorotate_DH_Fe-S-bd"/>
</dbReference>
<dbReference type="InterPro" id="IPR017938">
    <property type="entry name" value="Riboflavin_synthase-like_b-brl"/>
</dbReference>
<comment type="similarity">
    <text evidence="1">Belongs to the PyrK family.</text>
</comment>
<dbReference type="PANTHER" id="PTHR43513:SF3">
    <property type="entry name" value="DIHYDROOROTATE DEHYDROGENASE B (NAD(+)), ELECTRON TRANSFER SUBUNIT-RELATED"/>
    <property type="match status" value="1"/>
</dbReference>
<evidence type="ECO:0000256" key="6">
    <source>
        <dbReference type="ARBA" id="ARBA00022827"/>
    </source>
</evidence>
<keyword evidence="8 12" id="KW-0408">Iron</keyword>
<dbReference type="Pfam" id="PF00175">
    <property type="entry name" value="NAD_binding_1"/>
    <property type="match status" value="1"/>
</dbReference>
<dbReference type="GO" id="GO:0050660">
    <property type="term" value="F:flavin adenine dinucleotide binding"/>
    <property type="evidence" value="ECO:0007669"/>
    <property type="project" value="InterPro"/>
</dbReference>
<dbReference type="InterPro" id="IPR037117">
    <property type="entry name" value="Dihydroorotate_DH_ele_sf"/>
</dbReference>
<evidence type="ECO:0000256" key="11">
    <source>
        <dbReference type="PIRSR" id="PIRSR006816-1"/>
    </source>
</evidence>
<feature type="binding site" evidence="12">
    <location>
        <position position="239"/>
    </location>
    <ligand>
        <name>[2Fe-2S] cluster</name>
        <dbReference type="ChEBI" id="CHEBI:190135"/>
    </ligand>
</feature>
<comment type="cofactor">
    <cofactor evidence="12">
        <name>[2Fe-2S] cluster</name>
        <dbReference type="ChEBI" id="CHEBI:190135"/>
    </cofactor>
    <text evidence="12">Binds 1 [2Fe-2S] cluster per subunit.</text>
</comment>
<proteinExistence type="inferred from homology"/>
<dbReference type="GO" id="GO:0051537">
    <property type="term" value="F:2 iron, 2 sulfur cluster binding"/>
    <property type="evidence" value="ECO:0007669"/>
    <property type="project" value="UniProtKB-KW"/>
</dbReference>
<dbReference type="Gene3D" id="3.40.50.80">
    <property type="entry name" value="Nucleotide-binding domain of ferredoxin-NADP reductase (FNR) module"/>
    <property type="match status" value="1"/>
</dbReference>
<dbReference type="CDD" id="cd06218">
    <property type="entry name" value="DHOD_e_trans"/>
    <property type="match status" value="1"/>
</dbReference>